<feature type="transmembrane region" description="Helical" evidence="7">
    <location>
        <begin position="16"/>
        <end position="47"/>
    </location>
</feature>
<dbReference type="GO" id="GO:0019706">
    <property type="term" value="F:protein-cysteine S-palmitoyltransferase activity"/>
    <property type="evidence" value="ECO:0007669"/>
    <property type="project" value="UniProtKB-EC"/>
</dbReference>
<dbReference type="AlphaFoldDB" id="A0A7S2WV94"/>
<feature type="transmembrane region" description="Helical" evidence="7">
    <location>
        <begin position="139"/>
        <end position="161"/>
    </location>
</feature>
<dbReference type="InterPro" id="IPR039859">
    <property type="entry name" value="PFA4/ZDH16/20/ERF2-like"/>
</dbReference>
<organism evidence="9">
    <name type="scientific">Rhizochromulina marina</name>
    <dbReference type="NCBI Taxonomy" id="1034831"/>
    <lineage>
        <taxon>Eukaryota</taxon>
        <taxon>Sar</taxon>
        <taxon>Stramenopiles</taxon>
        <taxon>Ochrophyta</taxon>
        <taxon>Dictyochophyceae</taxon>
        <taxon>Rhizochromulinales</taxon>
        <taxon>Rhizochromulina</taxon>
    </lineage>
</organism>
<dbReference type="PANTHER" id="PTHR22883:SF203">
    <property type="entry name" value="PALMITOYLTRANSFERASE"/>
    <property type="match status" value="1"/>
</dbReference>
<comment type="domain">
    <text evidence="7">The DHHC domain is required for palmitoyltransferase activity.</text>
</comment>
<dbReference type="PROSITE" id="PS50216">
    <property type="entry name" value="DHHC"/>
    <property type="match status" value="1"/>
</dbReference>
<evidence type="ECO:0000256" key="6">
    <source>
        <dbReference type="ARBA" id="ARBA00023315"/>
    </source>
</evidence>
<comment type="similarity">
    <text evidence="7">Belongs to the DHHC palmitoyltransferase family.</text>
</comment>
<dbReference type="GO" id="GO:0005783">
    <property type="term" value="C:endoplasmic reticulum"/>
    <property type="evidence" value="ECO:0007669"/>
    <property type="project" value="TreeGrafter"/>
</dbReference>
<proteinExistence type="inferred from homology"/>
<evidence type="ECO:0000256" key="1">
    <source>
        <dbReference type="ARBA" id="ARBA00004141"/>
    </source>
</evidence>
<evidence type="ECO:0000256" key="4">
    <source>
        <dbReference type="ARBA" id="ARBA00022989"/>
    </source>
</evidence>
<evidence type="ECO:0000256" key="5">
    <source>
        <dbReference type="ARBA" id="ARBA00023136"/>
    </source>
</evidence>
<dbReference type="GO" id="GO:0006612">
    <property type="term" value="P:protein targeting to membrane"/>
    <property type="evidence" value="ECO:0007669"/>
    <property type="project" value="TreeGrafter"/>
</dbReference>
<reference evidence="9" key="1">
    <citation type="submission" date="2021-01" db="EMBL/GenBank/DDBJ databases">
        <authorList>
            <person name="Corre E."/>
            <person name="Pelletier E."/>
            <person name="Niang G."/>
            <person name="Scheremetjew M."/>
            <person name="Finn R."/>
            <person name="Kale V."/>
            <person name="Holt S."/>
            <person name="Cochrane G."/>
            <person name="Meng A."/>
            <person name="Brown T."/>
            <person name="Cohen L."/>
        </authorList>
    </citation>
    <scope>NUCLEOTIDE SEQUENCE</scope>
    <source>
        <strain evidence="9">CCMP1243</strain>
    </source>
</reference>
<sequence>MPVFLTMRRPGKPTRLLCLLGPFWPCLCLVTYPLILAVSLVSAMFFIPSAPPLVGVAWVCCTVVLLASLSLTACMDPGIVRRTEEHPEGLPDWRWSDQAQTFRPPRSVYDHDCGVVIEEFDHTCPWTGTGIGRFNMPCFSTFVGCVCICLVFNLLLFMGVFGDGAFGEEDDGQR</sequence>
<protein>
    <recommendedName>
        <fullName evidence="7">Palmitoyltransferase</fullName>
        <ecNumber evidence="7">2.3.1.225</ecNumber>
    </recommendedName>
</protein>
<dbReference type="Pfam" id="PF01529">
    <property type="entry name" value="DHHC"/>
    <property type="match status" value="1"/>
</dbReference>
<dbReference type="GO" id="GO:0005794">
    <property type="term" value="C:Golgi apparatus"/>
    <property type="evidence" value="ECO:0007669"/>
    <property type="project" value="TreeGrafter"/>
</dbReference>
<feature type="domain" description="Palmitoyltransferase DHHC" evidence="8">
    <location>
        <begin position="95"/>
        <end position="159"/>
    </location>
</feature>
<evidence type="ECO:0000256" key="3">
    <source>
        <dbReference type="ARBA" id="ARBA00022692"/>
    </source>
</evidence>
<dbReference type="EC" id="2.3.1.225" evidence="7"/>
<keyword evidence="3 7" id="KW-0812">Transmembrane</keyword>
<accession>A0A7S2WV94</accession>
<dbReference type="EMBL" id="HBHJ01031218">
    <property type="protein sequence ID" value="CAD9709619.1"/>
    <property type="molecule type" value="Transcribed_RNA"/>
</dbReference>
<dbReference type="InterPro" id="IPR001594">
    <property type="entry name" value="Palmitoyltrfase_DHHC"/>
</dbReference>
<keyword evidence="4 7" id="KW-1133">Transmembrane helix</keyword>
<evidence type="ECO:0000313" key="9">
    <source>
        <dbReference type="EMBL" id="CAD9709619.1"/>
    </source>
</evidence>
<keyword evidence="5 7" id="KW-0472">Membrane</keyword>
<dbReference type="GO" id="GO:0016020">
    <property type="term" value="C:membrane"/>
    <property type="evidence" value="ECO:0007669"/>
    <property type="project" value="UniProtKB-SubCell"/>
</dbReference>
<keyword evidence="6 7" id="KW-0012">Acyltransferase</keyword>
<dbReference type="PANTHER" id="PTHR22883">
    <property type="entry name" value="ZINC FINGER DHHC DOMAIN CONTAINING PROTEIN"/>
    <property type="match status" value="1"/>
</dbReference>
<gene>
    <name evidence="9" type="ORF">RMAR1173_LOCUS20612</name>
</gene>
<comment type="catalytic activity">
    <reaction evidence="7">
        <text>L-cysteinyl-[protein] + hexadecanoyl-CoA = S-hexadecanoyl-L-cysteinyl-[protein] + CoA</text>
        <dbReference type="Rhea" id="RHEA:36683"/>
        <dbReference type="Rhea" id="RHEA-COMP:10131"/>
        <dbReference type="Rhea" id="RHEA-COMP:11032"/>
        <dbReference type="ChEBI" id="CHEBI:29950"/>
        <dbReference type="ChEBI" id="CHEBI:57287"/>
        <dbReference type="ChEBI" id="CHEBI:57379"/>
        <dbReference type="ChEBI" id="CHEBI:74151"/>
        <dbReference type="EC" id="2.3.1.225"/>
    </reaction>
</comment>
<evidence type="ECO:0000256" key="7">
    <source>
        <dbReference type="RuleBase" id="RU079119"/>
    </source>
</evidence>
<evidence type="ECO:0000259" key="8">
    <source>
        <dbReference type="Pfam" id="PF01529"/>
    </source>
</evidence>
<feature type="transmembrane region" description="Helical" evidence="7">
    <location>
        <begin position="53"/>
        <end position="74"/>
    </location>
</feature>
<evidence type="ECO:0000256" key="2">
    <source>
        <dbReference type="ARBA" id="ARBA00022679"/>
    </source>
</evidence>
<keyword evidence="2 7" id="KW-0808">Transferase</keyword>
<comment type="subcellular location">
    <subcellularLocation>
        <location evidence="1">Membrane</location>
        <topology evidence="1">Multi-pass membrane protein</topology>
    </subcellularLocation>
</comment>
<name>A0A7S2WV94_9STRA</name>